<dbReference type="EMBL" id="SODD01000029">
    <property type="protein sequence ID" value="TDW16077.1"/>
    <property type="molecule type" value="Genomic_DNA"/>
</dbReference>
<dbReference type="PROSITE" id="PS00211">
    <property type="entry name" value="ABC_TRANSPORTER_1"/>
    <property type="match status" value="1"/>
</dbReference>
<evidence type="ECO:0000313" key="6">
    <source>
        <dbReference type="EMBL" id="TDW16077.1"/>
    </source>
</evidence>
<keyword evidence="3" id="KW-0547">Nucleotide-binding</keyword>
<dbReference type="OrthoDB" id="9806285at2"/>
<proteinExistence type="inferred from homology"/>
<accession>A0A4R7ZEM0</accession>
<dbReference type="SMART" id="SM00382">
    <property type="entry name" value="AAA"/>
    <property type="match status" value="1"/>
</dbReference>
<dbReference type="GO" id="GO:0005524">
    <property type="term" value="F:ATP binding"/>
    <property type="evidence" value="ECO:0007669"/>
    <property type="project" value="UniProtKB-KW"/>
</dbReference>
<comment type="caution">
    <text evidence="6">The sequence shown here is derived from an EMBL/GenBank/DDBJ whole genome shotgun (WGS) entry which is preliminary data.</text>
</comment>
<evidence type="ECO:0000256" key="2">
    <source>
        <dbReference type="ARBA" id="ARBA00022448"/>
    </source>
</evidence>
<dbReference type="InterPro" id="IPR003593">
    <property type="entry name" value="AAA+_ATPase"/>
</dbReference>
<feature type="domain" description="ABC transporter" evidence="5">
    <location>
        <begin position="19"/>
        <end position="268"/>
    </location>
</feature>
<dbReference type="PROSITE" id="PS50893">
    <property type="entry name" value="ABC_TRANSPORTER_2"/>
    <property type="match status" value="1"/>
</dbReference>
<dbReference type="InterPro" id="IPR050319">
    <property type="entry name" value="ABC_transp_ATP-bind"/>
</dbReference>
<organism evidence="6 7">
    <name type="scientific">Breznakia blatticola</name>
    <dbReference type="NCBI Taxonomy" id="1754012"/>
    <lineage>
        <taxon>Bacteria</taxon>
        <taxon>Bacillati</taxon>
        <taxon>Bacillota</taxon>
        <taxon>Erysipelotrichia</taxon>
        <taxon>Erysipelotrichales</taxon>
        <taxon>Erysipelotrichaceae</taxon>
        <taxon>Breznakia</taxon>
    </lineage>
</organism>
<dbReference type="SUPFAM" id="SSF52540">
    <property type="entry name" value="P-loop containing nucleoside triphosphate hydrolases"/>
    <property type="match status" value="1"/>
</dbReference>
<dbReference type="AlphaFoldDB" id="A0A4R7ZEM0"/>
<dbReference type="GO" id="GO:0055085">
    <property type="term" value="P:transmembrane transport"/>
    <property type="evidence" value="ECO:0007669"/>
    <property type="project" value="UniProtKB-ARBA"/>
</dbReference>
<dbReference type="NCBIfam" id="TIGR01727">
    <property type="entry name" value="oligo_HPY"/>
    <property type="match status" value="1"/>
</dbReference>
<dbReference type="CDD" id="cd03257">
    <property type="entry name" value="ABC_NikE_OppD_transporters"/>
    <property type="match status" value="1"/>
</dbReference>
<dbReference type="Gene3D" id="3.40.50.300">
    <property type="entry name" value="P-loop containing nucleotide triphosphate hydrolases"/>
    <property type="match status" value="1"/>
</dbReference>
<dbReference type="Pfam" id="PF08352">
    <property type="entry name" value="oligo_HPY"/>
    <property type="match status" value="1"/>
</dbReference>
<keyword evidence="4 6" id="KW-0067">ATP-binding</keyword>
<sequence length="342" mass="38700">MSEQVKDVQVGPNGKKVILEVKNLTKHFPVGKGRFNKQFVKAVDGVSFRLYEGETLGLVGESGCGKSTLGRAIIRLHEPTSGEVIFKGENVLAKSRKEMRKLREDMQFIFQDPYSSLNPRMNIYNILSEPLVAHGYFKRGNELKEHVLELMKKCGLPPYYCYRYPHQFSGGQRQRIGIARSLALDPTFIICDEPVSALDVSIQSQILNLMMDLQEEQKISYIFISHDLSVVKHISDRVGVMYLGSIVEIADKDQIFNNPQHPYTMSLMAAIPKPDPNEHLEMSMIKGEIPSNVNLPSGCKFHPRCPFAKDICKQTDPVEKEVAPDHFVKCHFAGEFNVKTED</sequence>
<dbReference type="InterPro" id="IPR003439">
    <property type="entry name" value="ABC_transporter-like_ATP-bd"/>
</dbReference>
<dbReference type="RefSeq" id="WP_134170254.1">
    <property type="nucleotide sequence ID" value="NZ_SODD01000029.1"/>
</dbReference>
<name>A0A4R7ZEM0_9FIRM</name>
<dbReference type="PANTHER" id="PTHR43776">
    <property type="entry name" value="TRANSPORT ATP-BINDING PROTEIN"/>
    <property type="match status" value="1"/>
</dbReference>
<dbReference type="Pfam" id="PF00005">
    <property type="entry name" value="ABC_tran"/>
    <property type="match status" value="1"/>
</dbReference>
<gene>
    <name evidence="6" type="ORF">EDD63_12921</name>
</gene>
<evidence type="ECO:0000259" key="5">
    <source>
        <dbReference type="PROSITE" id="PS50893"/>
    </source>
</evidence>
<evidence type="ECO:0000256" key="1">
    <source>
        <dbReference type="ARBA" id="ARBA00005417"/>
    </source>
</evidence>
<evidence type="ECO:0000256" key="4">
    <source>
        <dbReference type="ARBA" id="ARBA00022840"/>
    </source>
</evidence>
<evidence type="ECO:0000313" key="7">
    <source>
        <dbReference type="Proteomes" id="UP000294743"/>
    </source>
</evidence>
<dbReference type="Proteomes" id="UP000294743">
    <property type="component" value="Unassembled WGS sequence"/>
</dbReference>
<evidence type="ECO:0000256" key="3">
    <source>
        <dbReference type="ARBA" id="ARBA00022741"/>
    </source>
</evidence>
<dbReference type="NCBIfam" id="NF008453">
    <property type="entry name" value="PRK11308.1"/>
    <property type="match status" value="1"/>
</dbReference>
<comment type="similarity">
    <text evidence="1">Belongs to the ABC transporter superfamily.</text>
</comment>
<dbReference type="InterPro" id="IPR013563">
    <property type="entry name" value="Oligopep_ABC_C"/>
</dbReference>
<reference evidence="6 7" key="1">
    <citation type="submission" date="2019-03" db="EMBL/GenBank/DDBJ databases">
        <title>Genomic Encyclopedia of Type Strains, Phase IV (KMG-IV): sequencing the most valuable type-strain genomes for metagenomic binning, comparative biology and taxonomic classification.</title>
        <authorList>
            <person name="Goeker M."/>
        </authorList>
    </citation>
    <scope>NUCLEOTIDE SEQUENCE [LARGE SCALE GENOMIC DNA]</scope>
    <source>
        <strain evidence="6 7">DSM 28867</strain>
    </source>
</reference>
<protein>
    <submittedName>
        <fullName evidence="6">Peptide/nickel transport system ATP-binding protein/oligopeptide transport system ATP-binding protein</fullName>
    </submittedName>
</protein>
<dbReference type="InterPro" id="IPR027417">
    <property type="entry name" value="P-loop_NTPase"/>
</dbReference>
<dbReference type="InterPro" id="IPR017871">
    <property type="entry name" value="ABC_transporter-like_CS"/>
</dbReference>
<dbReference type="GO" id="GO:0015833">
    <property type="term" value="P:peptide transport"/>
    <property type="evidence" value="ECO:0007669"/>
    <property type="project" value="InterPro"/>
</dbReference>
<keyword evidence="7" id="KW-1185">Reference proteome</keyword>
<dbReference type="GO" id="GO:0016887">
    <property type="term" value="F:ATP hydrolysis activity"/>
    <property type="evidence" value="ECO:0007669"/>
    <property type="project" value="InterPro"/>
</dbReference>
<dbReference type="FunFam" id="3.40.50.300:FF:000016">
    <property type="entry name" value="Oligopeptide ABC transporter ATP-binding component"/>
    <property type="match status" value="1"/>
</dbReference>
<keyword evidence="2" id="KW-0813">Transport</keyword>